<name>A0ABU2PNW1_9ACTN</name>
<keyword evidence="1" id="KW-0472">Membrane</keyword>
<organism evidence="2 3">
    <name type="scientific">Streptomyces edwardsiae</name>
    <dbReference type="NCBI Taxonomy" id="3075527"/>
    <lineage>
        <taxon>Bacteria</taxon>
        <taxon>Bacillati</taxon>
        <taxon>Actinomycetota</taxon>
        <taxon>Actinomycetes</taxon>
        <taxon>Kitasatosporales</taxon>
        <taxon>Streptomycetaceae</taxon>
        <taxon>Streptomyces</taxon>
    </lineage>
</organism>
<gene>
    <name evidence="2" type="ORF">RM705_03910</name>
</gene>
<feature type="transmembrane region" description="Helical" evidence="1">
    <location>
        <begin position="229"/>
        <end position="251"/>
    </location>
</feature>
<evidence type="ECO:0000313" key="2">
    <source>
        <dbReference type="EMBL" id="MDT0393852.1"/>
    </source>
</evidence>
<reference evidence="3" key="1">
    <citation type="submission" date="2023-07" db="EMBL/GenBank/DDBJ databases">
        <title>30 novel species of actinomycetes from the DSMZ collection.</title>
        <authorList>
            <person name="Nouioui I."/>
        </authorList>
    </citation>
    <scope>NUCLEOTIDE SEQUENCE [LARGE SCALE GENOMIC DNA]</scope>
    <source>
        <strain evidence="3">DSM 41636</strain>
    </source>
</reference>
<evidence type="ECO:0000313" key="3">
    <source>
        <dbReference type="Proteomes" id="UP001183881"/>
    </source>
</evidence>
<keyword evidence="1" id="KW-1133">Transmembrane helix</keyword>
<dbReference type="RefSeq" id="WP_311641335.1">
    <property type="nucleotide sequence ID" value="NZ_JAVRFA010000003.1"/>
</dbReference>
<keyword evidence="1" id="KW-0812">Transmembrane</keyword>
<proteinExistence type="predicted"/>
<evidence type="ECO:0000256" key="1">
    <source>
        <dbReference type="SAM" id="Phobius"/>
    </source>
</evidence>
<protein>
    <recommendedName>
        <fullName evidence="4">Vegetative cell wall protein gp1</fullName>
    </recommendedName>
</protein>
<evidence type="ECO:0008006" key="4">
    <source>
        <dbReference type="Google" id="ProtNLM"/>
    </source>
</evidence>
<feature type="transmembrane region" description="Helical" evidence="1">
    <location>
        <begin position="20"/>
        <end position="39"/>
    </location>
</feature>
<feature type="transmembrane region" description="Helical" evidence="1">
    <location>
        <begin position="67"/>
        <end position="92"/>
    </location>
</feature>
<comment type="caution">
    <text evidence="2">The sequence shown here is derived from an EMBL/GenBank/DDBJ whole genome shotgun (WGS) entry which is preliminary data.</text>
</comment>
<dbReference type="EMBL" id="JAVRFA010000003">
    <property type="protein sequence ID" value="MDT0393852.1"/>
    <property type="molecule type" value="Genomic_DNA"/>
</dbReference>
<sequence length="311" mass="33858">MGSVLSEFAKRVAGRWFELLVVPGALYLVALAVAHTWGWSHPFGFDRLDGQLTAWSESRRLRSTGGLVILLAAATAAAAVIGMAVGAIAALVESFWFADGRRTRLGPLRRLVRGRVGHRRRTWEERRRDFQRAHDREVDAVRYGRPRDPDGLDAAHRKLLRVAPEHPATPTWIGDRVNAVAVRARREHGLDLDLAWPYLWVVLPETARTEIVSVRSELSGAARLAGWSVLYALAGILSWPAFLLAACLAAAARHRGRTTAATYARLLDATVRLHGTDLADSLGIPHHGTLDASTGYAVTSALTPSTPPAGS</sequence>
<accession>A0ABU2PNW1</accession>
<dbReference type="Proteomes" id="UP001183881">
    <property type="component" value="Unassembled WGS sequence"/>
</dbReference>
<keyword evidence="3" id="KW-1185">Reference proteome</keyword>